<dbReference type="Pfam" id="PF13487">
    <property type="entry name" value="HD_5"/>
    <property type="match status" value="1"/>
</dbReference>
<dbReference type="PANTHER" id="PTHR43155:SF2">
    <property type="entry name" value="CYCLIC DI-GMP PHOSPHODIESTERASE PA4108"/>
    <property type="match status" value="1"/>
</dbReference>
<keyword evidence="3" id="KW-1185">Reference proteome</keyword>
<dbReference type="InterPro" id="IPR029016">
    <property type="entry name" value="GAF-like_dom_sf"/>
</dbReference>
<dbReference type="Gene3D" id="3.30.450.40">
    <property type="match status" value="1"/>
</dbReference>
<reference evidence="2 3" key="1">
    <citation type="submission" date="2016-11" db="EMBL/GenBank/DDBJ databases">
        <title>Mixed transmission modes and dynamic genome evolution in an obligate animal-bacterial symbiosis.</title>
        <authorList>
            <person name="Russell S.L."/>
            <person name="Corbett-Detig R.B."/>
            <person name="Cavanaugh C.M."/>
        </authorList>
    </citation>
    <scope>NUCLEOTIDE SEQUENCE [LARGE SCALE GENOMIC DNA]</scope>
    <source>
        <strain evidence="2">Se-Cadez</strain>
    </source>
</reference>
<dbReference type="Proteomes" id="UP000190896">
    <property type="component" value="Unassembled WGS sequence"/>
</dbReference>
<dbReference type="GO" id="GO:0008081">
    <property type="term" value="F:phosphoric diester hydrolase activity"/>
    <property type="evidence" value="ECO:0007669"/>
    <property type="project" value="UniProtKB-ARBA"/>
</dbReference>
<dbReference type="EMBL" id="MPRJ01000006">
    <property type="protein sequence ID" value="OOZ37616.1"/>
    <property type="molecule type" value="Genomic_DNA"/>
</dbReference>
<protein>
    <recommendedName>
        <fullName evidence="1">HD-GYP domain-containing protein</fullName>
    </recommendedName>
</protein>
<dbReference type="InterPro" id="IPR003607">
    <property type="entry name" value="HD/PDEase_dom"/>
</dbReference>
<proteinExistence type="predicted"/>
<dbReference type="SMART" id="SM00065">
    <property type="entry name" value="GAF"/>
    <property type="match status" value="1"/>
</dbReference>
<accession>A0A1T2KY19</accession>
<dbReference type="Gene3D" id="1.10.3210.10">
    <property type="entry name" value="Hypothetical protein af1432"/>
    <property type="match status" value="2"/>
</dbReference>
<organism evidence="2 3">
    <name type="scientific">Solemya velesiana gill symbiont</name>
    <dbReference type="NCBI Taxonomy" id="1918948"/>
    <lineage>
        <taxon>Bacteria</taxon>
        <taxon>Pseudomonadati</taxon>
        <taxon>Pseudomonadota</taxon>
        <taxon>Gammaproteobacteria</taxon>
        <taxon>sulfur-oxidizing symbionts</taxon>
    </lineage>
</organism>
<dbReference type="InterPro" id="IPR037522">
    <property type="entry name" value="HD_GYP_dom"/>
</dbReference>
<dbReference type="AlphaFoldDB" id="A0A1T2KY19"/>
<dbReference type="Pfam" id="PF01966">
    <property type="entry name" value="HD"/>
    <property type="match status" value="1"/>
</dbReference>
<dbReference type="RefSeq" id="WP_078485777.1">
    <property type="nucleotide sequence ID" value="NZ_MPRJ01000006.1"/>
</dbReference>
<dbReference type="OrthoDB" id="9802066at2"/>
<dbReference type="CDD" id="cd00077">
    <property type="entry name" value="HDc"/>
    <property type="match status" value="1"/>
</dbReference>
<evidence type="ECO:0000313" key="2">
    <source>
        <dbReference type="EMBL" id="OOZ37616.1"/>
    </source>
</evidence>
<evidence type="ECO:0000259" key="1">
    <source>
        <dbReference type="PROSITE" id="PS51832"/>
    </source>
</evidence>
<gene>
    <name evidence="2" type="ORF">BOW51_01595</name>
</gene>
<sequence length="541" mass="61301">MGSSNSLIDRLHRLNDIGIALSAERDTPKLLERILENARSLTHADGGTIYLVSEEDKCLNFKIMMTDSLGIHWSEALDSSTQKYPCLPLYQADGSPNDHLVATHCATSCKSINIPDVYATENGFDFTGTHQFDQRFGYRSKSFIAVPMANNDGEVIGVVQLINALDSNTGEVVPFSKDDRKLVESLASQAAVAVTNQRFIDDQRQLFESLVKMISDVIDERSPFTAGHSKRVSALTLLLAEAANNNNDPETHFKMEDEDRYELEIAGWLHDCGKITTPDHLLDKSTKLQTRFDRIKVVELRTEILKRDAYIDYLNQTNDTTDSKELDRIKLRYEEKKQRLDEDFNFLRTMNIGGEFLHDKAIARIHEIGDRHWLNSGGELESFLSPEEIEYLCVRKGTLSDIERKKINNHINASIFILNGLRFPPYLKNVPEYAGGHHEHIDGTGYPNGLKGDQMSIPARIMAIADVFEAITAHDRPYRDPIMLSNALKILCRMRLDGHLDGKLVDLFIKGKVYLQYAEKFLHKSQIDEVDESQLPGYNPD</sequence>
<dbReference type="SUPFAM" id="SSF55781">
    <property type="entry name" value="GAF domain-like"/>
    <property type="match status" value="1"/>
</dbReference>
<dbReference type="PROSITE" id="PS51832">
    <property type="entry name" value="HD_GYP"/>
    <property type="match status" value="1"/>
</dbReference>
<name>A0A1T2KY19_9GAMM</name>
<dbReference type="SUPFAM" id="SSF109604">
    <property type="entry name" value="HD-domain/PDEase-like"/>
    <property type="match status" value="1"/>
</dbReference>
<evidence type="ECO:0000313" key="3">
    <source>
        <dbReference type="Proteomes" id="UP000190896"/>
    </source>
</evidence>
<dbReference type="InterPro" id="IPR006674">
    <property type="entry name" value="HD_domain"/>
</dbReference>
<feature type="domain" description="HD-GYP" evidence="1">
    <location>
        <begin position="314"/>
        <end position="524"/>
    </location>
</feature>
<dbReference type="SMART" id="SM00471">
    <property type="entry name" value="HDc"/>
    <property type="match status" value="1"/>
</dbReference>
<dbReference type="Pfam" id="PF01590">
    <property type="entry name" value="GAF"/>
    <property type="match status" value="1"/>
</dbReference>
<dbReference type="InterPro" id="IPR003018">
    <property type="entry name" value="GAF"/>
</dbReference>
<comment type="caution">
    <text evidence="2">The sequence shown here is derived from an EMBL/GenBank/DDBJ whole genome shotgun (WGS) entry which is preliminary data.</text>
</comment>
<dbReference type="PANTHER" id="PTHR43155">
    <property type="entry name" value="CYCLIC DI-GMP PHOSPHODIESTERASE PA4108-RELATED"/>
    <property type="match status" value="1"/>
</dbReference>